<dbReference type="Gene3D" id="3.40.50.300">
    <property type="entry name" value="P-loop containing nucleotide triphosphate hydrolases"/>
    <property type="match status" value="1"/>
</dbReference>
<feature type="region of interest" description="Disordered" evidence="9">
    <location>
        <begin position="800"/>
        <end position="820"/>
    </location>
</feature>
<feature type="transmembrane region" description="Helical" evidence="10">
    <location>
        <begin position="1095"/>
        <end position="1116"/>
    </location>
</feature>
<feature type="disulfide bond" evidence="8">
    <location>
        <begin position="214"/>
        <end position="223"/>
    </location>
</feature>
<keyword evidence="5" id="KW-0067">ATP-binding</keyword>
<evidence type="ECO:0000256" key="4">
    <source>
        <dbReference type="ARBA" id="ARBA00022741"/>
    </source>
</evidence>
<evidence type="ECO:0000313" key="13">
    <source>
        <dbReference type="EMBL" id="KAH6594562.1"/>
    </source>
</evidence>
<dbReference type="Pfam" id="PF01061">
    <property type="entry name" value="ABC2_membrane"/>
    <property type="match status" value="1"/>
</dbReference>
<dbReference type="InterPro" id="IPR027417">
    <property type="entry name" value="P-loop_NTPase"/>
</dbReference>
<comment type="caution">
    <text evidence="8">Lacks conserved residue(s) required for the propagation of feature annotation.</text>
</comment>
<keyword evidence="7 10" id="KW-0472">Membrane</keyword>
<comment type="subcellular location">
    <subcellularLocation>
        <location evidence="1">Membrane</location>
        <topology evidence="1">Multi-pass membrane protein</topology>
    </subcellularLocation>
</comment>
<dbReference type="SMART" id="SM00382">
    <property type="entry name" value="AAA"/>
    <property type="match status" value="1"/>
</dbReference>
<keyword evidence="3 10" id="KW-0812">Transmembrane</keyword>
<dbReference type="InterPro" id="IPR003439">
    <property type="entry name" value="ABC_transporter-like_ATP-bd"/>
</dbReference>
<evidence type="ECO:0000256" key="2">
    <source>
        <dbReference type="ARBA" id="ARBA00022448"/>
    </source>
</evidence>
<evidence type="ECO:0000313" key="14">
    <source>
        <dbReference type="Proteomes" id="UP001648503"/>
    </source>
</evidence>
<evidence type="ECO:0000259" key="12">
    <source>
        <dbReference type="PROSITE" id="PS50893"/>
    </source>
</evidence>
<organism evidence="13 14">
    <name type="scientific">Batrachochytrium salamandrivorans</name>
    <dbReference type="NCBI Taxonomy" id="1357716"/>
    <lineage>
        <taxon>Eukaryota</taxon>
        <taxon>Fungi</taxon>
        <taxon>Fungi incertae sedis</taxon>
        <taxon>Chytridiomycota</taxon>
        <taxon>Chytridiomycota incertae sedis</taxon>
        <taxon>Chytridiomycetes</taxon>
        <taxon>Rhizophydiales</taxon>
        <taxon>Rhizophydiales incertae sedis</taxon>
        <taxon>Batrachochytrium</taxon>
    </lineage>
</organism>
<evidence type="ECO:0000259" key="11">
    <source>
        <dbReference type="PROSITE" id="PS50026"/>
    </source>
</evidence>
<dbReference type="InterPro" id="IPR003593">
    <property type="entry name" value="AAA+_ATPase"/>
</dbReference>
<evidence type="ECO:0000256" key="5">
    <source>
        <dbReference type="ARBA" id="ARBA00022840"/>
    </source>
</evidence>
<dbReference type="EMBL" id="JAFCIX010000332">
    <property type="protein sequence ID" value="KAH6594562.1"/>
    <property type="molecule type" value="Genomic_DNA"/>
</dbReference>
<evidence type="ECO:0000256" key="6">
    <source>
        <dbReference type="ARBA" id="ARBA00022989"/>
    </source>
</evidence>
<feature type="compositionally biased region" description="Low complexity" evidence="9">
    <location>
        <begin position="493"/>
        <end position="505"/>
    </location>
</feature>
<feature type="domain" description="ABC transporter" evidence="12">
    <location>
        <begin position="538"/>
        <end position="779"/>
    </location>
</feature>
<dbReference type="Gene3D" id="2.10.25.10">
    <property type="entry name" value="Laminin"/>
    <property type="match status" value="1"/>
</dbReference>
<keyword evidence="4" id="KW-0547">Nucleotide-binding</keyword>
<feature type="compositionally biased region" description="Low complexity" evidence="9">
    <location>
        <begin position="42"/>
        <end position="62"/>
    </location>
</feature>
<evidence type="ECO:0000256" key="3">
    <source>
        <dbReference type="ARBA" id="ARBA00022692"/>
    </source>
</evidence>
<name>A0ABQ8FCK5_9FUNG</name>
<evidence type="ECO:0000256" key="7">
    <source>
        <dbReference type="ARBA" id="ARBA00023136"/>
    </source>
</evidence>
<dbReference type="InterPro" id="IPR050352">
    <property type="entry name" value="ABCG_transporters"/>
</dbReference>
<feature type="transmembrane region" description="Helical" evidence="10">
    <location>
        <begin position="1289"/>
        <end position="1311"/>
    </location>
</feature>
<dbReference type="InterPro" id="IPR000742">
    <property type="entry name" value="EGF"/>
</dbReference>
<feature type="region of interest" description="Disordered" evidence="9">
    <location>
        <begin position="42"/>
        <end position="82"/>
    </location>
</feature>
<dbReference type="PANTHER" id="PTHR48041">
    <property type="entry name" value="ABC TRANSPORTER G FAMILY MEMBER 28"/>
    <property type="match status" value="1"/>
</dbReference>
<dbReference type="InterPro" id="IPR017871">
    <property type="entry name" value="ABC_transporter-like_CS"/>
</dbReference>
<evidence type="ECO:0000256" key="1">
    <source>
        <dbReference type="ARBA" id="ARBA00004141"/>
    </source>
</evidence>
<dbReference type="PROSITE" id="PS00022">
    <property type="entry name" value="EGF_1"/>
    <property type="match status" value="1"/>
</dbReference>
<evidence type="ECO:0008006" key="15">
    <source>
        <dbReference type="Google" id="ProtNLM"/>
    </source>
</evidence>
<feature type="transmembrane region" description="Helical" evidence="10">
    <location>
        <begin position="1240"/>
        <end position="1259"/>
    </location>
</feature>
<feature type="transmembrane region" description="Helical" evidence="10">
    <location>
        <begin position="1066"/>
        <end position="1083"/>
    </location>
</feature>
<comment type="caution">
    <text evidence="13">The sequence shown here is derived from an EMBL/GenBank/DDBJ whole genome shotgun (WGS) entry which is preliminary data.</text>
</comment>
<dbReference type="CDD" id="cd00054">
    <property type="entry name" value="EGF_CA"/>
    <property type="match status" value="1"/>
</dbReference>
<dbReference type="InterPro" id="IPR013525">
    <property type="entry name" value="ABC2_TM"/>
</dbReference>
<dbReference type="SUPFAM" id="SSF52540">
    <property type="entry name" value="P-loop containing nucleoside triphosphate hydrolases"/>
    <property type="match status" value="1"/>
</dbReference>
<feature type="domain" description="EGF-like" evidence="11">
    <location>
        <begin position="185"/>
        <end position="224"/>
    </location>
</feature>
<feature type="transmembrane region" description="Helical" evidence="10">
    <location>
        <begin position="1204"/>
        <end position="1228"/>
    </location>
</feature>
<keyword evidence="2" id="KW-0813">Transport</keyword>
<evidence type="ECO:0000256" key="8">
    <source>
        <dbReference type="PROSITE-ProRule" id="PRU00076"/>
    </source>
</evidence>
<dbReference type="Pfam" id="PF19055">
    <property type="entry name" value="ABC2_membrane_7"/>
    <property type="match status" value="1"/>
</dbReference>
<dbReference type="Pfam" id="PF00005">
    <property type="entry name" value="ABC_tran"/>
    <property type="match status" value="1"/>
</dbReference>
<feature type="transmembrane region" description="Helical" evidence="10">
    <location>
        <begin position="1173"/>
        <end position="1198"/>
    </location>
</feature>
<keyword evidence="8" id="KW-0245">EGF-like domain</keyword>
<keyword evidence="8" id="KW-1015">Disulfide bond</keyword>
<proteinExistence type="predicted"/>
<evidence type="ECO:0000256" key="9">
    <source>
        <dbReference type="SAM" id="MobiDB-lite"/>
    </source>
</evidence>
<keyword evidence="6 10" id="KW-1133">Transmembrane helix</keyword>
<feature type="transmembrane region" description="Helical" evidence="10">
    <location>
        <begin position="1136"/>
        <end position="1161"/>
    </location>
</feature>
<dbReference type="Proteomes" id="UP001648503">
    <property type="component" value="Unassembled WGS sequence"/>
</dbReference>
<feature type="region of interest" description="Disordered" evidence="9">
    <location>
        <begin position="896"/>
        <end position="925"/>
    </location>
</feature>
<gene>
    <name evidence="13" type="ORF">BASA50_006512</name>
</gene>
<protein>
    <recommendedName>
        <fullName evidence="15">ABC transporter domain-containing protein</fullName>
    </recommendedName>
</protein>
<accession>A0ABQ8FCK5</accession>
<dbReference type="PROSITE" id="PS50893">
    <property type="entry name" value="ABC_TRANSPORTER_2"/>
    <property type="match status" value="1"/>
</dbReference>
<evidence type="ECO:0000256" key="10">
    <source>
        <dbReference type="SAM" id="Phobius"/>
    </source>
</evidence>
<dbReference type="InterPro" id="IPR043926">
    <property type="entry name" value="ABCG_dom"/>
</dbReference>
<reference evidence="13 14" key="1">
    <citation type="submission" date="2021-02" db="EMBL/GenBank/DDBJ databases">
        <title>Variation within the Batrachochytrium salamandrivorans European outbreak.</title>
        <authorList>
            <person name="Kelly M."/>
            <person name="Pasmans F."/>
            <person name="Shea T.P."/>
            <person name="Munoz J.F."/>
            <person name="Carranza S."/>
            <person name="Cuomo C.A."/>
            <person name="Martel A."/>
        </authorList>
    </citation>
    <scope>NUCLEOTIDE SEQUENCE [LARGE SCALE GENOMIC DNA]</scope>
    <source>
        <strain evidence="13 14">AMFP18/2</strain>
    </source>
</reference>
<dbReference type="PROSITE" id="PS50026">
    <property type="entry name" value="EGF_3"/>
    <property type="match status" value="1"/>
</dbReference>
<sequence length="1315" mass="145052">MTVALTGVATRSPVGKAALLSYAIWAVASGFLVSASPSTIPSSDGVDGFSDDSSLNSPSSDSARQHYSTPRLWANPSSDQQRNQYEDGQISLLASALDSKEHQVSSESIPSYSSNAISGHRRVLREARMSISQWPGSAHAVFGLPTAAPDQCPPCFDCHLAIYPCINFGTCSDVTGRCDCSTGFGLNNCSQPLCGSLDSPNRQIRPPDQSQCTCDPGWTGINCNICKSDQACDRLVPGNQNGTCYNSMQPVQKNHILCDVTNQAIVETLKGKAPQLSLSCDKGSSTCEFQFWAAQVESFYCQMRECKFSQENTPSSNRTVFECPHMQCKCYPGHILCEQNGLDFTEWFNNAEEGPNGPGTFECDETITDTNVHRTCTFSEPHMNEVISQFFGDPYIKLQCPIAGECMHYTQVPGYTRPEFNSSFSPVVIVLMLRGDDVGSHPCTIQFRNLSYVIETSRLVSTIPVNNLDDPQDRPSNSPAARGHPLQQATRLSQSTPQDSPSSQSEISPETTPDMLESDEVGLDDHSNAELFSNGIGLKRNGAGGKRKQKMVVLEGVQGVVHPGQVMAIMGGSGAGKTTFLDILARKNKSGTVSGDILVNSRFMDNQNYTSIIGYVDQEDTLMDTLTVYETILYSALLRLPKAMTYESKVKRVEETMLELDILPIANRRIGSSGKRGLSGGEKRRVSIACELVTSPSILFLDEPTSGLDAYNAYNVIESLVLLARNYQRTVIFTIHQPRSNIYALFDQLVLLAKGRVVYSGPAQEAVIDHFSQLGFECPLGYNIADYLVDLTMHVGNSVDRSDGDEGNTTSDEGAFPLQNESIMDDEQVIPVHSFSNGRHRSTLRALQETLFSRRSTAVAEVPLRLTLTTQSNLDTVAGNDNRAAANETSLTDLFSRSSLVSDPPSRNRDSTSSRASALSARRDQHRNVVHRDAAVIRPPMGDQLALLIQGYKLSRVGSSIQQEIADIIVQSYPDGVAHILHRNGTRVTSVSLASLPSISDWSLSSIIEWVRQKVSTLFGIPHQTDHSLTQSQRRTRASWWTQFKILSGRTFKNLYRNPDLIHTQYLISVVVALICGFLFWKIDNTLAGFQNRLGVMFFICAVFGFGCLGSMQVFAAERLIFVRERANRYYSPITYFVPKILFDILPLRVIPPLILGLICYHMIGLRPDTILLLRFLLVLVLFNLTAASVCLTISIIFKDVAVASLIATLVMLFEMLFGGLLLNKASIPPAFQWMQRLSFFNYAFEALVVNEVNGLALVEEKLGLKIDVPGSVILQVFGLNALGYWEDVKLLCIMSLVFLGIAFVWLQLFVRERR</sequence>
<keyword evidence="14" id="KW-1185">Reference proteome</keyword>
<dbReference type="PANTHER" id="PTHR48041:SF2">
    <property type="entry name" value="ATP-DEPENDENT PERMEASE-RELATED"/>
    <property type="match status" value="1"/>
</dbReference>
<dbReference type="PROSITE" id="PS00211">
    <property type="entry name" value="ABC_TRANSPORTER_1"/>
    <property type="match status" value="1"/>
</dbReference>
<feature type="region of interest" description="Disordered" evidence="9">
    <location>
        <begin position="464"/>
        <end position="521"/>
    </location>
</feature>